<dbReference type="EMBL" id="SMRU01000002">
    <property type="protein sequence ID" value="TDG01471.1"/>
    <property type="molecule type" value="Genomic_DNA"/>
</dbReference>
<dbReference type="OrthoDB" id="9797743at2"/>
<protein>
    <submittedName>
        <fullName evidence="1">VOC family protein</fullName>
    </submittedName>
</protein>
<dbReference type="SUPFAM" id="SSF54593">
    <property type="entry name" value="Glyoxalase/Bleomycin resistance protein/Dihydroxybiphenyl dioxygenase"/>
    <property type="match status" value="1"/>
</dbReference>
<dbReference type="Proteomes" id="UP000295511">
    <property type="component" value="Unassembled WGS sequence"/>
</dbReference>
<keyword evidence="2" id="KW-1185">Reference proteome</keyword>
<name>A0A4R5L243_9MICC</name>
<gene>
    <name evidence="1" type="ORF">E1809_02120</name>
</gene>
<evidence type="ECO:0000313" key="2">
    <source>
        <dbReference type="Proteomes" id="UP000295511"/>
    </source>
</evidence>
<comment type="caution">
    <text evidence="1">The sequence shown here is derived from an EMBL/GenBank/DDBJ whole genome shotgun (WGS) entry which is preliminary data.</text>
</comment>
<dbReference type="CDD" id="cd06587">
    <property type="entry name" value="VOC"/>
    <property type="match status" value="1"/>
</dbReference>
<dbReference type="InterPro" id="IPR029068">
    <property type="entry name" value="Glyas_Bleomycin-R_OHBP_Dase"/>
</dbReference>
<accession>A0A4R5L243</accession>
<evidence type="ECO:0000313" key="1">
    <source>
        <dbReference type="EMBL" id="TDG01471.1"/>
    </source>
</evidence>
<proteinExistence type="predicted"/>
<sequence length="127" mass="14764">MFVAELDRSLAFYQELLRWEVTVHDDTVALLVSPDGYQLYLRTMGKWAQHPMGNIGIQYLIWTARDEDDLIRCEQVLRKYSSQVASRKLEGFNLVEGRGPDDVPVLVTYPGPAQAPRHEILQRIYQW</sequence>
<dbReference type="AlphaFoldDB" id="A0A4R5L243"/>
<reference evidence="1 2" key="1">
    <citation type="submission" date="2019-03" db="EMBL/GenBank/DDBJ databases">
        <title>Whole genome sequence of Arthrobacter sp JH1-1.</title>
        <authorList>
            <person name="Trinh H.N."/>
        </authorList>
    </citation>
    <scope>NUCLEOTIDE SEQUENCE [LARGE SCALE GENOMIC DNA]</scope>
    <source>
        <strain evidence="1 2">JH1-1</strain>
    </source>
</reference>
<organism evidence="1 2">
    <name type="scientific">Arthrobacter terricola</name>
    <dbReference type="NCBI Taxonomy" id="2547396"/>
    <lineage>
        <taxon>Bacteria</taxon>
        <taxon>Bacillati</taxon>
        <taxon>Actinomycetota</taxon>
        <taxon>Actinomycetes</taxon>
        <taxon>Micrococcales</taxon>
        <taxon>Micrococcaceae</taxon>
        <taxon>Arthrobacter</taxon>
    </lineage>
</organism>
<dbReference type="Gene3D" id="3.10.180.10">
    <property type="entry name" value="2,3-Dihydroxybiphenyl 1,2-Dioxygenase, domain 1"/>
    <property type="match status" value="1"/>
</dbReference>